<proteinExistence type="inferred from homology"/>
<dbReference type="SFLD" id="SFLDF00027">
    <property type="entry name" value="p-type_atpase"/>
    <property type="match status" value="1"/>
</dbReference>
<dbReference type="NCBIfam" id="TIGR01525">
    <property type="entry name" value="ATPase-IB_hvy"/>
    <property type="match status" value="1"/>
</dbReference>
<dbReference type="GO" id="GO:0055070">
    <property type="term" value="P:copper ion homeostasis"/>
    <property type="evidence" value="ECO:0007669"/>
    <property type="project" value="TreeGrafter"/>
</dbReference>
<feature type="transmembrane region" description="Helical" evidence="16">
    <location>
        <begin position="161"/>
        <end position="182"/>
    </location>
</feature>
<feature type="transmembrane region" description="Helical" evidence="16">
    <location>
        <begin position="234"/>
        <end position="257"/>
    </location>
</feature>
<dbReference type="SUPFAM" id="SSF81653">
    <property type="entry name" value="Calcium ATPase, transduction domain A"/>
    <property type="match status" value="1"/>
</dbReference>
<dbReference type="SUPFAM" id="SSF56784">
    <property type="entry name" value="HAD-like"/>
    <property type="match status" value="1"/>
</dbReference>
<dbReference type="InterPro" id="IPR023298">
    <property type="entry name" value="ATPase_P-typ_TM_dom_sf"/>
</dbReference>
<dbReference type="NCBIfam" id="TIGR01511">
    <property type="entry name" value="ATPase-IB1_Cu"/>
    <property type="match status" value="1"/>
</dbReference>
<evidence type="ECO:0000256" key="1">
    <source>
        <dbReference type="ARBA" id="ARBA00004127"/>
    </source>
</evidence>
<dbReference type="InterPro" id="IPR023214">
    <property type="entry name" value="HAD_sf"/>
</dbReference>
<evidence type="ECO:0000259" key="17">
    <source>
        <dbReference type="PROSITE" id="PS50846"/>
    </source>
</evidence>
<dbReference type="GO" id="GO:0005886">
    <property type="term" value="C:plasma membrane"/>
    <property type="evidence" value="ECO:0007669"/>
    <property type="project" value="UniProtKB-SubCell"/>
</dbReference>
<evidence type="ECO:0000256" key="11">
    <source>
        <dbReference type="ARBA" id="ARBA00022967"/>
    </source>
</evidence>
<dbReference type="SUPFAM" id="SSF55008">
    <property type="entry name" value="HMA, heavy metal-associated domain"/>
    <property type="match status" value="2"/>
</dbReference>
<keyword evidence="7 16" id="KW-0547">Nucleotide-binding</keyword>
<feature type="domain" description="HMA" evidence="17">
    <location>
        <begin position="69"/>
        <end position="135"/>
    </location>
</feature>
<dbReference type="OrthoDB" id="9807843at2"/>
<dbReference type="AlphaFoldDB" id="A0A086Y8V9"/>
<dbReference type="STRING" id="1105367.CG50_03070"/>
<evidence type="ECO:0000256" key="3">
    <source>
        <dbReference type="ARBA" id="ARBA00022448"/>
    </source>
</evidence>
<keyword evidence="19" id="KW-1185">Reference proteome</keyword>
<evidence type="ECO:0000256" key="16">
    <source>
        <dbReference type="RuleBase" id="RU362081"/>
    </source>
</evidence>
<dbReference type="Proteomes" id="UP000028824">
    <property type="component" value="Unassembled WGS sequence"/>
</dbReference>
<keyword evidence="14" id="KW-0406">Ion transport</keyword>
<dbReference type="GO" id="GO:0012505">
    <property type="term" value="C:endomembrane system"/>
    <property type="evidence" value="ECO:0007669"/>
    <property type="project" value="UniProtKB-SubCell"/>
</dbReference>
<dbReference type="InterPro" id="IPR036163">
    <property type="entry name" value="HMA_dom_sf"/>
</dbReference>
<dbReference type="InterPro" id="IPR006121">
    <property type="entry name" value="HMA_dom"/>
</dbReference>
<dbReference type="NCBIfam" id="TIGR00003">
    <property type="entry name" value="copper ion binding protein"/>
    <property type="match status" value="1"/>
</dbReference>
<dbReference type="CDD" id="cd02094">
    <property type="entry name" value="P-type_ATPase_Cu-like"/>
    <property type="match status" value="1"/>
</dbReference>
<dbReference type="GO" id="GO:0016887">
    <property type="term" value="F:ATP hydrolysis activity"/>
    <property type="evidence" value="ECO:0007669"/>
    <property type="project" value="InterPro"/>
</dbReference>
<keyword evidence="15 16" id="KW-0472">Membrane</keyword>
<evidence type="ECO:0000256" key="7">
    <source>
        <dbReference type="ARBA" id="ARBA00022741"/>
    </source>
</evidence>
<evidence type="ECO:0000256" key="15">
    <source>
        <dbReference type="ARBA" id="ARBA00023136"/>
    </source>
</evidence>
<evidence type="ECO:0000256" key="6">
    <source>
        <dbReference type="ARBA" id="ARBA00022737"/>
    </source>
</evidence>
<protein>
    <submittedName>
        <fullName evidence="18">ATPase</fullName>
    </submittedName>
</protein>
<feature type="transmembrane region" description="Helical" evidence="16">
    <location>
        <begin position="202"/>
        <end position="225"/>
    </location>
</feature>
<dbReference type="Gene3D" id="2.70.150.10">
    <property type="entry name" value="Calcium-transporting ATPase, cytoplasmic transduction domain A"/>
    <property type="match status" value="1"/>
</dbReference>
<evidence type="ECO:0000313" key="18">
    <source>
        <dbReference type="EMBL" id="KFI30709.1"/>
    </source>
</evidence>
<dbReference type="SUPFAM" id="SSF81665">
    <property type="entry name" value="Calcium ATPase, transmembrane domain M"/>
    <property type="match status" value="1"/>
</dbReference>
<dbReference type="InterPro" id="IPR017969">
    <property type="entry name" value="Heavy-metal-associated_CS"/>
</dbReference>
<name>A0A086Y8V9_9RHOB</name>
<evidence type="ECO:0000256" key="12">
    <source>
        <dbReference type="ARBA" id="ARBA00022989"/>
    </source>
</evidence>
<dbReference type="InterPro" id="IPR008250">
    <property type="entry name" value="ATPase_P-typ_transduc_dom_A_sf"/>
</dbReference>
<evidence type="ECO:0000256" key="8">
    <source>
        <dbReference type="ARBA" id="ARBA00022796"/>
    </source>
</evidence>
<keyword evidence="3" id="KW-0813">Transport</keyword>
<dbReference type="NCBIfam" id="TIGR01494">
    <property type="entry name" value="ATPase_P-type"/>
    <property type="match status" value="1"/>
</dbReference>
<keyword evidence="8" id="KW-0187">Copper transport</keyword>
<evidence type="ECO:0000313" key="19">
    <source>
        <dbReference type="Proteomes" id="UP000028824"/>
    </source>
</evidence>
<dbReference type="FunFam" id="2.70.150.10:FF:000002">
    <property type="entry name" value="Copper-transporting ATPase 1, putative"/>
    <property type="match status" value="1"/>
</dbReference>
<feature type="domain" description="HMA" evidence="17">
    <location>
        <begin position="2"/>
        <end position="67"/>
    </location>
</feature>
<keyword evidence="5 16" id="KW-0479">Metal-binding</keyword>
<organism evidence="18 19">
    <name type="scientific">Paenirhodobacter enshiensis</name>
    <dbReference type="NCBI Taxonomy" id="1105367"/>
    <lineage>
        <taxon>Bacteria</taxon>
        <taxon>Pseudomonadati</taxon>
        <taxon>Pseudomonadota</taxon>
        <taxon>Alphaproteobacteria</taxon>
        <taxon>Rhodobacterales</taxon>
        <taxon>Rhodobacter group</taxon>
        <taxon>Paenirhodobacter</taxon>
    </lineage>
</organism>
<dbReference type="Pfam" id="PF00122">
    <property type="entry name" value="E1-E2_ATPase"/>
    <property type="match status" value="1"/>
</dbReference>
<feature type="transmembrane region" description="Helical" evidence="16">
    <location>
        <begin position="756"/>
        <end position="774"/>
    </location>
</feature>
<keyword evidence="4 16" id="KW-0812">Transmembrane</keyword>
<dbReference type="Pfam" id="PF00403">
    <property type="entry name" value="HMA"/>
    <property type="match status" value="2"/>
</dbReference>
<evidence type="ECO:0000256" key="13">
    <source>
        <dbReference type="ARBA" id="ARBA00023008"/>
    </source>
</evidence>
<dbReference type="eggNOG" id="COG2217">
    <property type="taxonomic scope" value="Bacteria"/>
</dbReference>
<keyword evidence="6" id="KW-0677">Repeat</keyword>
<dbReference type="Pfam" id="PF00702">
    <property type="entry name" value="Hydrolase"/>
    <property type="match status" value="1"/>
</dbReference>
<reference evidence="18 19" key="1">
    <citation type="submission" date="2014-03" db="EMBL/GenBank/DDBJ databases">
        <title>Genome of Paenirhodobacter enshiensis DW2-9.</title>
        <authorList>
            <person name="Wang D."/>
            <person name="Wang G."/>
        </authorList>
    </citation>
    <scope>NUCLEOTIDE SEQUENCE [LARGE SCALE GENOMIC DNA]</scope>
    <source>
        <strain evidence="18 19">DW2-9</strain>
    </source>
</reference>
<dbReference type="GO" id="GO:0005524">
    <property type="term" value="F:ATP binding"/>
    <property type="evidence" value="ECO:0007669"/>
    <property type="project" value="UniProtKB-UniRule"/>
</dbReference>
<dbReference type="PROSITE" id="PS50846">
    <property type="entry name" value="HMA_2"/>
    <property type="match status" value="2"/>
</dbReference>
<dbReference type="InterPro" id="IPR036412">
    <property type="entry name" value="HAD-like_sf"/>
</dbReference>
<dbReference type="GO" id="GO:0005507">
    <property type="term" value="F:copper ion binding"/>
    <property type="evidence" value="ECO:0007669"/>
    <property type="project" value="InterPro"/>
</dbReference>
<dbReference type="CDD" id="cd00371">
    <property type="entry name" value="HMA"/>
    <property type="match status" value="2"/>
</dbReference>
<keyword evidence="9 16" id="KW-0067">ATP-binding</keyword>
<evidence type="ECO:0000256" key="5">
    <source>
        <dbReference type="ARBA" id="ARBA00022723"/>
    </source>
</evidence>
<accession>A0A086Y8V9</accession>
<evidence type="ECO:0000256" key="2">
    <source>
        <dbReference type="ARBA" id="ARBA00006024"/>
    </source>
</evidence>
<dbReference type="InterPro" id="IPR001757">
    <property type="entry name" value="P_typ_ATPase"/>
</dbReference>
<dbReference type="SFLD" id="SFLDG00002">
    <property type="entry name" value="C1.7:_P-type_atpase_like"/>
    <property type="match status" value="1"/>
</dbReference>
<keyword evidence="13" id="KW-0186">Copper</keyword>
<evidence type="ECO:0000256" key="14">
    <source>
        <dbReference type="ARBA" id="ARBA00023065"/>
    </source>
</evidence>
<feature type="transmembrane region" description="Helical" evidence="16">
    <location>
        <begin position="786"/>
        <end position="803"/>
    </location>
</feature>
<feature type="transmembrane region" description="Helical" evidence="16">
    <location>
        <begin position="443"/>
        <end position="470"/>
    </location>
</feature>
<dbReference type="InterPro" id="IPR044492">
    <property type="entry name" value="P_typ_ATPase_HD_dom"/>
</dbReference>
<keyword evidence="12 16" id="KW-1133">Transmembrane helix</keyword>
<dbReference type="SFLD" id="SFLDS00003">
    <property type="entry name" value="Haloacid_Dehalogenase"/>
    <property type="match status" value="1"/>
</dbReference>
<dbReference type="InterPro" id="IPR018303">
    <property type="entry name" value="ATPase_P-typ_P_site"/>
</dbReference>
<keyword evidence="16" id="KW-1003">Cell membrane</keyword>
<dbReference type="Gene3D" id="3.40.50.1000">
    <property type="entry name" value="HAD superfamily/HAD-like"/>
    <property type="match status" value="1"/>
</dbReference>
<dbReference type="PANTHER" id="PTHR43520">
    <property type="entry name" value="ATP7, ISOFORM B"/>
    <property type="match status" value="1"/>
</dbReference>
<dbReference type="FunFam" id="3.30.70.100:FF:000033">
    <property type="entry name" value="Copper-transporting ATPase HMA5"/>
    <property type="match status" value="1"/>
</dbReference>
<dbReference type="PANTHER" id="PTHR43520:SF8">
    <property type="entry name" value="P-TYPE CU(+) TRANSPORTER"/>
    <property type="match status" value="1"/>
</dbReference>
<dbReference type="PROSITE" id="PS01047">
    <property type="entry name" value="HMA_1"/>
    <property type="match status" value="2"/>
</dbReference>
<comment type="caution">
    <text evidence="18">The sequence shown here is derived from an EMBL/GenBank/DDBJ whole genome shotgun (WGS) entry which is preliminary data.</text>
</comment>
<gene>
    <name evidence="18" type="ORF">CG50_03070</name>
</gene>
<dbReference type="PRINTS" id="PR00119">
    <property type="entry name" value="CATATPASE"/>
</dbReference>
<dbReference type="RefSeq" id="WP_036633781.1">
    <property type="nucleotide sequence ID" value="NZ_JFZB01000001.1"/>
</dbReference>
<dbReference type="InterPro" id="IPR023299">
    <property type="entry name" value="ATPase_P-typ_cyto_dom_N"/>
</dbReference>
<feature type="transmembrane region" description="Helical" evidence="16">
    <location>
        <begin position="263"/>
        <end position="281"/>
    </location>
</feature>
<keyword evidence="10" id="KW-0460">Magnesium</keyword>
<sequence>MTQARFIVDGMHCGSCTGTVERTLLAQPGVSEASANLMAHSAQVSFTAPATPAALAKALADAGYPVSAAHLRLDVTGMSCASCVSHVEDALLATPGVLDATVNLATGSADVHYAQGSVAPSELVKAVEATGYGASVASADAPPPPLAERQAEEAHRLRRNVVLSVALTLPVFVLAMGGHMVPAFHHWMMHSLGERTVWGIEFVLTALVLAFPGRMFLTIGIPALLRGKPEMNSLVALGALAAFLYSTVVTLAPGLLPEADREVYFEAAAVIVTLILVGRWLEARAKGRAGEAISRLVALRPATARVRRGETAVELPVAELAPGDVVELAPGERIAVDGVVIEGEGHVDESMLTGEPLPAAKAPGAAITGGTVNGAAALAFRVTATGGDTVLARIIGLVEEAQGQKLPVQALVDKVTRIFVPTVMALSVLTFGLWLLAGQGFTPALIAAISVMIIACPCAMGLATPVSILVGTGRAAELGLLFRRGDALQRLAEVRTIAFDKTGTLTEGRPELVTLIPVPGATEAEALALAAGAEARSEHPLARAIVRAAEAKGIAPLPARRVRAEAGRGLHAEVGGAPVVLGNARAMEEAGIDISALRAAAEAEAREGRTPVYLARSGALVALMAIADPVKPGAAETVKAIRALGAEVAMISGDTQTTAEAVARGLGIGKVIAGVLPEGKVEAVAALKSAGAVAFVGDGINDAPALAAADVGLAIGSGTDVAIEAAEVVLMGADPEGAVRALRISRAVMRNIRENLFWAFAYNAALIPVAMGVLRPFGGPGLSPMLAAGAMAFSSVFVVSNALRLRRVK</sequence>
<dbReference type="GO" id="GO:0043682">
    <property type="term" value="F:P-type divalent copper transporter activity"/>
    <property type="evidence" value="ECO:0007669"/>
    <property type="project" value="TreeGrafter"/>
</dbReference>
<dbReference type="InterPro" id="IPR027256">
    <property type="entry name" value="P-typ_ATPase_IB"/>
</dbReference>
<evidence type="ECO:0000256" key="9">
    <source>
        <dbReference type="ARBA" id="ARBA00022840"/>
    </source>
</evidence>
<evidence type="ECO:0000256" key="4">
    <source>
        <dbReference type="ARBA" id="ARBA00022692"/>
    </source>
</evidence>
<dbReference type="Gene3D" id="3.40.1110.10">
    <property type="entry name" value="Calcium-transporting ATPase, cytoplasmic domain N"/>
    <property type="match status" value="1"/>
</dbReference>
<dbReference type="PROSITE" id="PS00154">
    <property type="entry name" value="ATPASE_E1_E2"/>
    <property type="match status" value="1"/>
</dbReference>
<dbReference type="PRINTS" id="PR00943">
    <property type="entry name" value="CUATPASE"/>
</dbReference>
<dbReference type="Gene3D" id="3.30.70.100">
    <property type="match status" value="2"/>
</dbReference>
<dbReference type="InterPro" id="IPR059000">
    <property type="entry name" value="ATPase_P-type_domA"/>
</dbReference>
<keyword evidence="11" id="KW-1278">Translocase</keyword>
<comment type="similarity">
    <text evidence="2 16">Belongs to the cation transport ATPase (P-type) (TC 3.A.3) family. Type IB subfamily.</text>
</comment>
<feature type="transmembrane region" description="Helical" evidence="16">
    <location>
        <begin position="418"/>
        <end position="437"/>
    </location>
</feature>
<dbReference type="EMBL" id="JFZB01000001">
    <property type="protein sequence ID" value="KFI30709.1"/>
    <property type="molecule type" value="Genomic_DNA"/>
</dbReference>
<dbReference type="InterPro" id="IPR006122">
    <property type="entry name" value="HMA_Cu_ion-bd"/>
</dbReference>
<comment type="subcellular location">
    <subcellularLocation>
        <location evidence="16">Cell membrane</location>
    </subcellularLocation>
    <subcellularLocation>
        <location evidence="1">Endomembrane system</location>
        <topology evidence="1">Multi-pass membrane protein</topology>
    </subcellularLocation>
</comment>
<evidence type="ECO:0000256" key="10">
    <source>
        <dbReference type="ARBA" id="ARBA00022842"/>
    </source>
</evidence>